<evidence type="ECO:0000256" key="4">
    <source>
        <dbReference type="PIRSR" id="PIRSR602678-1"/>
    </source>
</evidence>
<dbReference type="KEGG" id="plen:EIM92_19305"/>
<dbReference type="RefSeq" id="WP_125084214.1">
    <property type="nucleotide sequence ID" value="NZ_CP034248.1"/>
</dbReference>
<dbReference type="Gene3D" id="3.40.1390.30">
    <property type="entry name" value="NIF3 (NGG1p interacting factor 3)-like"/>
    <property type="match status" value="2"/>
</dbReference>
<dbReference type="OrthoDB" id="1116574at2"/>
<dbReference type="Pfam" id="PF01784">
    <property type="entry name" value="DUF34_NIF3"/>
    <property type="match status" value="1"/>
</dbReference>
<dbReference type="InterPro" id="IPR036069">
    <property type="entry name" value="DUF34/NIF3_sf"/>
</dbReference>
<dbReference type="GO" id="GO:0005737">
    <property type="term" value="C:cytoplasm"/>
    <property type="evidence" value="ECO:0007669"/>
    <property type="project" value="TreeGrafter"/>
</dbReference>
<dbReference type="SUPFAM" id="SSF102705">
    <property type="entry name" value="NIF3 (NGG1p interacting factor 3)-like"/>
    <property type="match status" value="1"/>
</dbReference>
<dbReference type="AlphaFoldDB" id="A0A3S8RYQ8"/>
<reference evidence="5 6" key="1">
    <citation type="submission" date="2018-11" db="EMBL/GenBank/DDBJ databases">
        <title>Genome sequencing of Paenibacillus lentus DSM25539(T).</title>
        <authorList>
            <person name="Kook J.-K."/>
            <person name="Park S.-N."/>
            <person name="Lim Y.K."/>
        </authorList>
    </citation>
    <scope>NUCLEOTIDE SEQUENCE [LARGE SCALE GENOMIC DNA]</scope>
    <source>
        <strain evidence="5 6">DSM 25539</strain>
    </source>
</reference>
<dbReference type="EMBL" id="CP034248">
    <property type="protein sequence ID" value="AZK48049.1"/>
    <property type="molecule type" value="Genomic_DNA"/>
</dbReference>
<evidence type="ECO:0000256" key="1">
    <source>
        <dbReference type="ARBA" id="ARBA00006964"/>
    </source>
</evidence>
<comment type="similarity">
    <text evidence="1">Belongs to the GTP cyclohydrolase I type 2/NIF3 family.</text>
</comment>
<gene>
    <name evidence="5" type="ORF">EIM92_19305</name>
</gene>
<dbReference type="PANTHER" id="PTHR13799:SF14">
    <property type="entry name" value="GTP CYCLOHYDROLASE 1 TYPE 2 HOMOLOG"/>
    <property type="match status" value="1"/>
</dbReference>
<dbReference type="Proteomes" id="UP000273145">
    <property type="component" value="Chromosome"/>
</dbReference>
<protein>
    <recommendedName>
        <fullName evidence="2">GTP cyclohydrolase 1 type 2 homolog</fullName>
    </recommendedName>
</protein>
<dbReference type="InterPro" id="IPR002678">
    <property type="entry name" value="DUF34/NIF3"/>
</dbReference>
<feature type="binding site" evidence="4">
    <location>
        <position position="63"/>
    </location>
    <ligand>
        <name>a divalent metal cation</name>
        <dbReference type="ChEBI" id="CHEBI:60240"/>
        <label>1</label>
    </ligand>
</feature>
<feature type="binding site" evidence="4">
    <location>
        <position position="232"/>
    </location>
    <ligand>
        <name>a divalent metal cation</name>
        <dbReference type="ChEBI" id="CHEBI:60240"/>
        <label>1</label>
    </ligand>
</feature>
<evidence type="ECO:0000313" key="5">
    <source>
        <dbReference type="EMBL" id="AZK48049.1"/>
    </source>
</evidence>
<sequence>MMISIQQVLDYLIAPIGLLENTVDRLETGKPDTEVTGIGVTFMPTYHVIQQAIELGINLLITHEGIYYSHQCSPELLQNDPVYLQKRRLIEESGIAIFRLHDYIHKYKPDMITSGLIQAMNWEGYIERVHPNSTIVDLPEMTVAEIANDMKLKLRIPYVRIVGDRLLSCKRAGILVGYRGGGTNVIPLFTAENLDVVIVGEGPEWEAPEYVRDAAQQGRQTALIVMGHAESEAPGMRALAKQLQAVYHPLPVHFMEERPLFQIG</sequence>
<evidence type="ECO:0000256" key="2">
    <source>
        <dbReference type="ARBA" id="ARBA00022112"/>
    </source>
</evidence>
<organism evidence="5 6">
    <name type="scientific">Paenibacillus lentus</name>
    <dbReference type="NCBI Taxonomy" id="1338368"/>
    <lineage>
        <taxon>Bacteria</taxon>
        <taxon>Bacillati</taxon>
        <taxon>Bacillota</taxon>
        <taxon>Bacilli</taxon>
        <taxon>Bacillales</taxon>
        <taxon>Paenibacillaceae</taxon>
        <taxon>Paenibacillus</taxon>
    </lineage>
</organism>
<feature type="binding site" evidence="4">
    <location>
        <position position="228"/>
    </location>
    <ligand>
        <name>a divalent metal cation</name>
        <dbReference type="ChEBI" id="CHEBI:60240"/>
        <label>1</label>
    </ligand>
</feature>
<accession>A0A3S8RYQ8</accession>
<dbReference type="GO" id="GO:0046872">
    <property type="term" value="F:metal ion binding"/>
    <property type="evidence" value="ECO:0007669"/>
    <property type="project" value="UniProtKB-KW"/>
</dbReference>
<name>A0A3S8RYQ8_9BACL</name>
<evidence type="ECO:0000313" key="6">
    <source>
        <dbReference type="Proteomes" id="UP000273145"/>
    </source>
</evidence>
<keyword evidence="6" id="KW-1185">Reference proteome</keyword>
<keyword evidence="3 4" id="KW-0479">Metal-binding</keyword>
<evidence type="ECO:0000256" key="3">
    <source>
        <dbReference type="ARBA" id="ARBA00022723"/>
    </source>
</evidence>
<dbReference type="PANTHER" id="PTHR13799">
    <property type="entry name" value="NGG1 INTERACTING FACTOR 3"/>
    <property type="match status" value="1"/>
</dbReference>
<proteinExistence type="inferred from homology"/>